<evidence type="ECO:0000256" key="2">
    <source>
        <dbReference type="ARBA" id="ARBA00011262"/>
    </source>
</evidence>
<name>A0A1U9KRQ6_9PROT</name>
<dbReference type="AlphaFoldDB" id="A0A1U9KRQ6"/>
<evidence type="ECO:0000256" key="7">
    <source>
        <dbReference type="ARBA" id="ARBA00022989"/>
    </source>
</evidence>
<dbReference type="STRING" id="320497.A0U93_11750"/>
<evidence type="ECO:0000256" key="3">
    <source>
        <dbReference type="ARBA" id="ARBA00022448"/>
    </source>
</evidence>
<keyword evidence="4" id="KW-1003">Cell membrane</keyword>
<keyword evidence="6" id="KW-0812">Transmembrane</keyword>
<dbReference type="RefSeq" id="WP_077807528.1">
    <property type="nucleotide sequence ID" value="NZ_BJXS01000006.1"/>
</dbReference>
<keyword evidence="12" id="KW-1185">Reference proteome</keyword>
<dbReference type="PANTHER" id="PTHR32196:SF71">
    <property type="entry name" value="AUTOINDUCER 2 IMPORT SYSTEM PERMEASE PROTEIN LSRD"/>
    <property type="match status" value="1"/>
</dbReference>
<dbReference type="KEGG" id="nch:A0U93_11750"/>
<dbReference type="PANTHER" id="PTHR32196">
    <property type="entry name" value="ABC TRANSPORTER PERMEASE PROTEIN YPHD-RELATED-RELATED"/>
    <property type="match status" value="1"/>
</dbReference>
<sequence>MSGFHIGRVLLLLVFALIVLGGFAIGSPSILSVDNLSSMAVFAVEVGIIAFGQALVIEGGDGAIDLSVGAVSGLAQILAAQWLARGLPWPVGVGIAVVSGALMGMVNAVAITRFRIPAIIATLGSMFAISGLALVVSEGNTIDLTAAPAAFLAIGQGSVGGVPFQILCIYLPLLALLAFMQHRSRLGRALYLTGTNATAAYLAGLPVVRLRAATYVLSGALAGLAGVIAASRLGTATPDGVPEANLISIAIVVLGGASIFGGDGSPIGTAIATATIAIANYGLNYNDFNPTLQAGLLGLILISVVLIENLLRGRMPHFLSTLRIKGKATS</sequence>
<comment type="function">
    <text evidence="9">Part of the ABC transporter complex LsrABCD involved in autoinducer 2 (AI-2) import. Probably responsible for the translocation of the substrate across the membrane.</text>
</comment>
<accession>A0A1U9KRQ6</accession>
<evidence type="ECO:0000256" key="6">
    <source>
        <dbReference type="ARBA" id="ARBA00022692"/>
    </source>
</evidence>
<proteinExistence type="predicted"/>
<comment type="subunit">
    <text evidence="2">The complex is composed of two ATP-binding proteins (LsrA), two transmembrane proteins (LsrC and LsrD) and a solute-binding protein (LsrB).</text>
</comment>
<evidence type="ECO:0000256" key="5">
    <source>
        <dbReference type="ARBA" id="ARBA00022519"/>
    </source>
</evidence>
<dbReference type="OrthoDB" id="5503349at2"/>
<evidence type="ECO:0000256" key="4">
    <source>
        <dbReference type="ARBA" id="ARBA00022475"/>
    </source>
</evidence>
<keyword evidence="8" id="KW-0472">Membrane</keyword>
<comment type="subcellular location">
    <subcellularLocation>
        <location evidence="1">Cell membrane</location>
        <topology evidence="1">Multi-pass membrane protein</topology>
    </subcellularLocation>
</comment>
<dbReference type="CDD" id="cd06579">
    <property type="entry name" value="TM_PBP1_transp_AraH_like"/>
    <property type="match status" value="1"/>
</dbReference>
<reference evidence="11 12" key="1">
    <citation type="submission" date="2016-03" db="EMBL/GenBank/DDBJ databases">
        <title>Acetic acid bacteria sequencing.</title>
        <authorList>
            <person name="Brandt J."/>
            <person name="Jakob F."/>
            <person name="Vogel R.F."/>
        </authorList>
    </citation>
    <scope>NUCLEOTIDE SEQUENCE [LARGE SCALE GENOMIC DNA]</scope>
    <source>
        <strain evidence="11 12">NBRC 101099</strain>
    </source>
</reference>
<evidence type="ECO:0000256" key="1">
    <source>
        <dbReference type="ARBA" id="ARBA00004651"/>
    </source>
</evidence>
<keyword evidence="3" id="KW-0813">Transport</keyword>
<evidence type="ECO:0000313" key="12">
    <source>
        <dbReference type="Proteomes" id="UP000188604"/>
    </source>
</evidence>
<evidence type="ECO:0000256" key="10">
    <source>
        <dbReference type="ARBA" id="ARBA00039381"/>
    </source>
</evidence>
<dbReference type="InterPro" id="IPR001851">
    <property type="entry name" value="ABC_transp_permease"/>
</dbReference>
<dbReference type="EMBL" id="CP014691">
    <property type="protein sequence ID" value="AQS88496.1"/>
    <property type="molecule type" value="Genomic_DNA"/>
</dbReference>
<protein>
    <recommendedName>
        <fullName evidence="10">Autoinducer 2 import system permease protein LsrD</fullName>
    </recommendedName>
</protein>
<keyword evidence="5" id="KW-0997">Cell inner membrane</keyword>
<evidence type="ECO:0000256" key="8">
    <source>
        <dbReference type="ARBA" id="ARBA00023136"/>
    </source>
</evidence>
<dbReference type="Proteomes" id="UP000188604">
    <property type="component" value="Chromosome"/>
</dbReference>
<dbReference type="GO" id="GO:0005886">
    <property type="term" value="C:plasma membrane"/>
    <property type="evidence" value="ECO:0007669"/>
    <property type="project" value="UniProtKB-SubCell"/>
</dbReference>
<gene>
    <name evidence="11" type="ORF">A0U93_11750</name>
</gene>
<evidence type="ECO:0000313" key="11">
    <source>
        <dbReference type="EMBL" id="AQS88496.1"/>
    </source>
</evidence>
<dbReference type="Pfam" id="PF02653">
    <property type="entry name" value="BPD_transp_2"/>
    <property type="match status" value="1"/>
</dbReference>
<evidence type="ECO:0000256" key="9">
    <source>
        <dbReference type="ARBA" id="ARBA00025439"/>
    </source>
</evidence>
<keyword evidence="7" id="KW-1133">Transmembrane helix</keyword>
<dbReference type="GO" id="GO:0022857">
    <property type="term" value="F:transmembrane transporter activity"/>
    <property type="evidence" value="ECO:0007669"/>
    <property type="project" value="InterPro"/>
</dbReference>
<organism evidence="11 12">
    <name type="scientific">Neoasaia chiangmaiensis</name>
    <dbReference type="NCBI Taxonomy" id="320497"/>
    <lineage>
        <taxon>Bacteria</taxon>
        <taxon>Pseudomonadati</taxon>
        <taxon>Pseudomonadota</taxon>
        <taxon>Alphaproteobacteria</taxon>
        <taxon>Acetobacterales</taxon>
        <taxon>Acetobacteraceae</taxon>
        <taxon>Neoasaia</taxon>
    </lineage>
</organism>